<sequence>MFFPRTVLLRTSMTSLSILPSHWHWPRSFGPGP</sequence>
<dbReference type="AlphaFoldDB" id="X0GY35"/>
<gene>
    <name evidence="1" type="ORF">FOPG_18994</name>
</gene>
<dbReference type="EMBL" id="KK033913">
    <property type="protein sequence ID" value="EXL64751.1"/>
    <property type="molecule type" value="Genomic_DNA"/>
</dbReference>
<reference evidence="1" key="1">
    <citation type="submission" date="2011-11" db="EMBL/GenBank/DDBJ databases">
        <title>The Genome Sequence of Fusarium oxysporum PHW808.</title>
        <authorList>
            <consortium name="The Broad Institute Genome Sequencing Platform"/>
            <person name="Ma L.-J."/>
            <person name="Gale L.R."/>
            <person name="Schwartz D.C."/>
            <person name="Zhou S."/>
            <person name="Corby-Kistler H."/>
            <person name="Young S.K."/>
            <person name="Zeng Q."/>
            <person name="Gargeya S."/>
            <person name="Fitzgerald M."/>
            <person name="Haas B."/>
            <person name="Abouelleil A."/>
            <person name="Alvarado L."/>
            <person name="Arachchi H.M."/>
            <person name="Berlin A."/>
            <person name="Brown A."/>
            <person name="Chapman S.B."/>
            <person name="Chen Z."/>
            <person name="Dunbar C."/>
            <person name="Freedman E."/>
            <person name="Gearin G."/>
            <person name="Goldberg J."/>
            <person name="Griggs A."/>
            <person name="Gujja S."/>
            <person name="Heiman D."/>
            <person name="Howarth C."/>
            <person name="Larson L."/>
            <person name="Lui A."/>
            <person name="MacDonald P.J.P."/>
            <person name="Montmayeur A."/>
            <person name="Murphy C."/>
            <person name="Neiman D."/>
            <person name="Pearson M."/>
            <person name="Priest M."/>
            <person name="Roberts A."/>
            <person name="Saif S."/>
            <person name="Shea T."/>
            <person name="Shenoy N."/>
            <person name="Sisk P."/>
            <person name="Stolte C."/>
            <person name="Sykes S."/>
            <person name="Wortman J."/>
            <person name="Nusbaum C."/>
            <person name="Birren B."/>
        </authorList>
    </citation>
    <scope>NUCLEOTIDE SEQUENCE [LARGE SCALE GENOMIC DNA]</scope>
    <source>
        <strain evidence="1">54008</strain>
    </source>
</reference>
<dbReference type="Proteomes" id="UP000030676">
    <property type="component" value="Unassembled WGS sequence"/>
</dbReference>
<evidence type="ECO:0000313" key="1">
    <source>
        <dbReference type="EMBL" id="EXL64751.1"/>
    </source>
</evidence>
<name>X0GY35_FUSOX</name>
<proteinExistence type="predicted"/>
<reference evidence="1" key="2">
    <citation type="submission" date="2014-03" db="EMBL/GenBank/DDBJ databases">
        <title>The Genome Annotation of Fusarium oxysporum PHW808.</title>
        <authorList>
            <consortium name="The Broad Institute Genomics Platform"/>
            <person name="Ma L.-J."/>
            <person name="Corby-Kistler H."/>
            <person name="Broz K."/>
            <person name="Gale L.R."/>
            <person name="Jonkers W."/>
            <person name="O'Donnell K."/>
            <person name="Ploetz R."/>
            <person name="Steinberg C."/>
            <person name="Schwartz D.C."/>
            <person name="VanEtten H."/>
            <person name="Zhou S."/>
            <person name="Young S.K."/>
            <person name="Zeng Q."/>
            <person name="Gargeya S."/>
            <person name="Fitzgerald M."/>
            <person name="Abouelleil A."/>
            <person name="Alvarado L."/>
            <person name="Chapman S.B."/>
            <person name="Gainer-Dewar J."/>
            <person name="Goldberg J."/>
            <person name="Griggs A."/>
            <person name="Gujja S."/>
            <person name="Hansen M."/>
            <person name="Howarth C."/>
            <person name="Imamovic A."/>
            <person name="Ireland A."/>
            <person name="Larimer J."/>
            <person name="McCowan C."/>
            <person name="Murphy C."/>
            <person name="Pearson M."/>
            <person name="Poon T.W."/>
            <person name="Priest M."/>
            <person name="Roberts A."/>
            <person name="Saif S."/>
            <person name="Shea T."/>
            <person name="Sykes S."/>
            <person name="Wortman J."/>
            <person name="Nusbaum C."/>
            <person name="Birren B."/>
        </authorList>
    </citation>
    <scope>NUCLEOTIDE SEQUENCE</scope>
    <source>
        <strain evidence="1">54008</strain>
    </source>
</reference>
<protein>
    <submittedName>
        <fullName evidence="1">Uncharacterized protein</fullName>
    </submittedName>
</protein>
<dbReference type="HOGENOM" id="CLU_3384826_0_0_1"/>
<organism evidence="1">
    <name type="scientific">Fusarium oxysporum f. sp. conglutinans race 2 54008</name>
    <dbReference type="NCBI Taxonomy" id="1089457"/>
    <lineage>
        <taxon>Eukaryota</taxon>
        <taxon>Fungi</taxon>
        <taxon>Dikarya</taxon>
        <taxon>Ascomycota</taxon>
        <taxon>Pezizomycotina</taxon>
        <taxon>Sordariomycetes</taxon>
        <taxon>Hypocreomycetidae</taxon>
        <taxon>Hypocreales</taxon>
        <taxon>Nectriaceae</taxon>
        <taxon>Fusarium</taxon>
        <taxon>Fusarium oxysporum species complex</taxon>
    </lineage>
</organism>
<accession>X0GY35</accession>